<sequence length="195" mass="21232">MNNEVLSASDLLAIEDTIAALETEIATLPVQPESETEVQVQSETRNAAKKPRRKTTEAKTAVPVESDESETTTEALPTLPVHVPGDLKEMMGNANPSLIAAKITDTAYALETRAAFEKAKNPANEKMQANLASYRKRMTSEIAARVMIATDVDPEFVNREISTGSRFNVYPLSIWMLRIGLTPAGCGIATRRAEV</sequence>
<dbReference type="Proteomes" id="UP001203284">
    <property type="component" value="Unassembled WGS sequence"/>
</dbReference>
<proteinExistence type="predicted"/>
<evidence type="ECO:0000313" key="2">
    <source>
        <dbReference type="EMBL" id="MCK0198531.1"/>
    </source>
</evidence>
<feature type="region of interest" description="Disordered" evidence="1">
    <location>
        <begin position="30"/>
        <end position="76"/>
    </location>
</feature>
<comment type="caution">
    <text evidence="2">The sequence shown here is derived from an EMBL/GenBank/DDBJ whole genome shotgun (WGS) entry which is preliminary data.</text>
</comment>
<name>A0ABT0DF07_9HYPH</name>
<protein>
    <submittedName>
        <fullName evidence="2">Uncharacterized protein</fullName>
    </submittedName>
</protein>
<dbReference type="EMBL" id="JALKCH010000012">
    <property type="protein sequence ID" value="MCK0198531.1"/>
    <property type="molecule type" value="Genomic_DNA"/>
</dbReference>
<keyword evidence="3" id="KW-1185">Reference proteome</keyword>
<organism evidence="2 3">
    <name type="scientific">Ancylobacter crimeensis</name>
    <dbReference type="NCBI Taxonomy" id="2579147"/>
    <lineage>
        <taxon>Bacteria</taxon>
        <taxon>Pseudomonadati</taxon>
        <taxon>Pseudomonadota</taxon>
        <taxon>Alphaproteobacteria</taxon>
        <taxon>Hyphomicrobiales</taxon>
        <taxon>Xanthobacteraceae</taxon>
        <taxon>Ancylobacter</taxon>
    </lineage>
</organism>
<gene>
    <name evidence="2" type="ORF">MWN34_16625</name>
</gene>
<evidence type="ECO:0000256" key="1">
    <source>
        <dbReference type="SAM" id="MobiDB-lite"/>
    </source>
</evidence>
<accession>A0ABT0DF07</accession>
<evidence type="ECO:0000313" key="3">
    <source>
        <dbReference type="Proteomes" id="UP001203284"/>
    </source>
</evidence>
<dbReference type="RefSeq" id="WP_247030434.1">
    <property type="nucleotide sequence ID" value="NZ_JALKCH010000012.1"/>
</dbReference>
<reference evidence="2 3" key="1">
    <citation type="submission" date="2022-04" db="EMBL/GenBank/DDBJ databases">
        <authorList>
            <person name="Grouzdev D.S."/>
            <person name="Pantiukh K.S."/>
            <person name="Krutkina M.S."/>
        </authorList>
    </citation>
    <scope>NUCLEOTIDE SEQUENCE [LARGE SCALE GENOMIC DNA]</scope>
    <source>
        <strain evidence="2 3">6x-1</strain>
    </source>
</reference>